<name>A0ABW5S442_9BACL</name>
<gene>
    <name evidence="1" type="ORF">ACFSUE_12050</name>
</gene>
<keyword evidence="2" id="KW-1185">Reference proteome</keyword>
<organism evidence="1 2">
    <name type="scientific">Sporolactobacillus shoreicorticis</name>
    <dbReference type="NCBI Taxonomy" id="1923877"/>
    <lineage>
        <taxon>Bacteria</taxon>
        <taxon>Bacillati</taxon>
        <taxon>Bacillota</taxon>
        <taxon>Bacilli</taxon>
        <taxon>Bacillales</taxon>
        <taxon>Sporolactobacillaceae</taxon>
        <taxon>Sporolactobacillus</taxon>
    </lineage>
</organism>
<dbReference type="Proteomes" id="UP001597399">
    <property type="component" value="Unassembled WGS sequence"/>
</dbReference>
<evidence type="ECO:0000313" key="2">
    <source>
        <dbReference type="Proteomes" id="UP001597399"/>
    </source>
</evidence>
<protein>
    <submittedName>
        <fullName evidence="1">Uncharacterized protein</fullName>
    </submittedName>
</protein>
<comment type="caution">
    <text evidence="1">The sequence shown here is derived from an EMBL/GenBank/DDBJ whole genome shotgun (WGS) entry which is preliminary data.</text>
</comment>
<dbReference type="RefSeq" id="WP_253057896.1">
    <property type="nucleotide sequence ID" value="NZ_JAMXWM010000001.1"/>
</dbReference>
<proteinExistence type="predicted"/>
<reference evidence="2" key="1">
    <citation type="journal article" date="2019" name="Int. J. Syst. Evol. Microbiol.">
        <title>The Global Catalogue of Microorganisms (GCM) 10K type strain sequencing project: providing services to taxonomists for standard genome sequencing and annotation.</title>
        <authorList>
            <consortium name="The Broad Institute Genomics Platform"/>
            <consortium name="The Broad Institute Genome Sequencing Center for Infectious Disease"/>
            <person name="Wu L."/>
            <person name="Ma J."/>
        </authorList>
    </citation>
    <scope>NUCLEOTIDE SEQUENCE [LARGE SCALE GENOMIC DNA]</scope>
    <source>
        <strain evidence="2">TISTR 2466</strain>
    </source>
</reference>
<dbReference type="EMBL" id="JBHUMQ010000026">
    <property type="protein sequence ID" value="MFD2694353.1"/>
    <property type="molecule type" value="Genomic_DNA"/>
</dbReference>
<accession>A0ABW5S442</accession>
<evidence type="ECO:0000313" key="1">
    <source>
        <dbReference type="EMBL" id="MFD2694353.1"/>
    </source>
</evidence>
<sequence>MIDEQGLWELTKDSLSYCKYFFLSREQKRAFNVRSVQERYWFQQLVKEHPSISTFIEQDPEFRAYFSSRKKVRKLLRNKDERTRFIKRVKAACG</sequence>